<dbReference type="Gene3D" id="3.30.1330.60">
    <property type="entry name" value="OmpA-like domain"/>
    <property type="match status" value="1"/>
</dbReference>
<dbReference type="PROSITE" id="PS51123">
    <property type="entry name" value="OMPA_2"/>
    <property type="match status" value="1"/>
</dbReference>
<dbReference type="InterPro" id="IPR006665">
    <property type="entry name" value="OmpA-like"/>
</dbReference>
<evidence type="ECO:0000259" key="3">
    <source>
        <dbReference type="PROSITE" id="PS51123"/>
    </source>
</evidence>
<keyword evidence="2" id="KW-1133">Transmembrane helix</keyword>
<dbReference type="RefSeq" id="WP_015045779.1">
    <property type="nucleotide sequence ID" value="NC_018868.3"/>
</dbReference>
<dbReference type="InterPro" id="IPR050330">
    <property type="entry name" value="Bact_OuterMem_StrucFunc"/>
</dbReference>
<name>K4KF73_SIMAS</name>
<keyword evidence="1 2" id="KW-0472">Membrane</keyword>
<organism evidence="4 5">
    <name type="scientific">Simiduia agarivorans (strain DSM 21679 / JCM 13881 / BCRC 17597 / SA1)</name>
    <dbReference type="NCBI Taxonomy" id="1117647"/>
    <lineage>
        <taxon>Bacteria</taxon>
        <taxon>Pseudomonadati</taxon>
        <taxon>Pseudomonadota</taxon>
        <taxon>Gammaproteobacteria</taxon>
        <taxon>Cellvibrionales</taxon>
        <taxon>Cellvibrionaceae</taxon>
        <taxon>Simiduia</taxon>
    </lineage>
</organism>
<dbReference type="InterPro" id="IPR036737">
    <property type="entry name" value="OmpA-like_sf"/>
</dbReference>
<dbReference type="SUPFAM" id="SSF103088">
    <property type="entry name" value="OmpA-like"/>
    <property type="match status" value="1"/>
</dbReference>
<dbReference type="PANTHER" id="PTHR30329">
    <property type="entry name" value="STATOR ELEMENT OF FLAGELLAR MOTOR COMPLEX"/>
    <property type="match status" value="1"/>
</dbReference>
<dbReference type="PANTHER" id="PTHR30329:SF21">
    <property type="entry name" value="LIPOPROTEIN YIAD-RELATED"/>
    <property type="match status" value="1"/>
</dbReference>
<dbReference type="KEGG" id="saga:M5M_01935"/>
<dbReference type="HOGENOM" id="CLU_016890_2_2_6"/>
<dbReference type="eggNOG" id="COG2885">
    <property type="taxonomic scope" value="Bacteria"/>
</dbReference>
<dbReference type="EMBL" id="CP003746">
    <property type="protein sequence ID" value="AFU97606.1"/>
    <property type="molecule type" value="Genomic_DNA"/>
</dbReference>
<evidence type="ECO:0000256" key="2">
    <source>
        <dbReference type="SAM" id="Phobius"/>
    </source>
</evidence>
<dbReference type="OrthoDB" id="9793443at2"/>
<dbReference type="GO" id="GO:0016020">
    <property type="term" value="C:membrane"/>
    <property type="evidence" value="ECO:0007669"/>
    <property type="project" value="UniProtKB-UniRule"/>
</dbReference>
<reference evidence="4 5" key="1">
    <citation type="journal article" date="2013" name="Genome Announc.">
        <title>Complete genome sequence of Simiduia agarivorans SA1(T), a marine bacterium able to degrade a variety of polysaccharides.</title>
        <authorList>
            <person name="Lin S.Y."/>
            <person name="Shieh W.Y."/>
            <person name="Chen J.S."/>
            <person name="Tang S.L."/>
        </authorList>
    </citation>
    <scope>NUCLEOTIDE SEQUENCE [LARGE SCALE GENOMIC DNA]</scope>
    <source>
        <strain evidence="5">DSM 21679 / JCM 13881 / BCRC 17597 / SA1</strain>
    </source>
</reference>
<feature type="transmembrane region" description="Helical" evidence="2">
    <location>
        <begin position="31"/>
        <end position="48"/>
    </location>
</feature>
<sequence>MAVVPEPNPELASSPTDFTEQEEHWVSVSDLMGGLMMVFLLISVIYMVQLEIESRKIKDVAILYDRLRTQLYQDLQAEFEADLPRWGAELNPDLSLRFYNTELLFERGDSDLNPAFAEILADFFPRYIRILTAEPYRNDILEVRIEGHTSSDWGQGAPVDEAYIKNMNLSQARTRSAVAFLLALDAVQTEKAWLIRHLTANGLSSSKPVLQADGAEDEVRSRRVEFRVRTDADSRIATILQDVR</sequence>
<dbReference type="Proteomes" id="UP000000466">
    <property type="component" value="Chromosome"/>
</dbReference>
<proteinExistence type="predicted"/>
<evidence type="ECO:0000313" key="5">
    <source>
        <dbReference type="Proteomes" id="UP000000466"/>
    </source>
</evidence>
<dbReference type="STRING" id="1117647.M5M_01935"/>
<protein>
    <recommendedName>
        <fullName evidence="3">OmpA-like domain-containing protein</fullName>
    </recommendedName>
</protein>
<dbReference type="AlphaFoldDB" id="K4KF73"/>
<feature type="domain" description="OmpA-like" evidence="3">
    <location>
        <begin position="92"/>
        <end position="232"/>
    </location>
</feature>
<accession>K4KF73</accession>
<gene>
    <name evidence="4" type="ordered locus">M5M_01935</name>
</gene>
<keyword evidence="2" id="KW-0812">Transmembrane</keyword>
<keyword evidence="5" id="KW-1185">Reference proteome</keyword>
<evidence type="ECO:0000313" key="4">
    <source>
        <dbReference type="EMBL" id="AFU97606.1"/>
    </source>
</evidence>
<evidence type="ECO:0000256" key="1">
    <source>
        <dbReference type="PROSITE-ProRule" id="PRU00473"/>
    </source>
</evidence>